<comment type="similarity">
    <text evidence="3">Belongs to the WHI5/NRM1 family.</text>
</comment>
<dbReference type="EMBL" id="JAQQWK010000012">
    <property type="protein sequence ID" value="KAK8022009.1"/>
    <property type="molecule type" value="Genomic_DNA"/>
</dbReference>
<dbReference type="Pfam" id="PF08528">
    <property type="entry name" value="Whi5"/>
    <property type="match status" value="1"/>
</dbReference>
<evidence type="ECO:0000256" key="2">
    <source>
        <dbReference type="ARBA" id="ARBA00004496"/>
    </source>
</evidence>
<keyword evidence="8" id="KW-0539">Nucleus</keyword>
<name>A0ABR1RXT3_9PEZI</name>
<feature type="compositionally biased region" description="Low complexity" evidence="9">
    <location>
        <begin position="88"/>
        <end position="116"/>
    </location>
</feature>
<feature type="compositionally biased region" description="Basic residues" evidence="9">
    <location>
        <begin position="1"/>
        <end position="10"/>
    </location>
</feature>
<feature type="compositionally biased region" description="Basic and acidic residues" evidence="9">
    <location>
        <begin position="133"/>
        <end position="155"/>
    </location>
</feature>
<feature type="compositionally biased region" description="Low complexity" evidence="9">
    <location>
        <begin position="201"/>
        <end position="218"/>
    </location>
</feature>
<evidence type="ECO:0008006" key="12">
    <source>
        <dbReference type="Google" id="ProtNLM"/>
    </source>
</evidence>
<keyword evidence="7" id="KW-0804">Transcription</keyword>
<feature type="region of interest" description="Disordered" evidence="9">
    <location>
        <begin position="1"/>
        <end position="428"/>
    </location>
</feature>
<gene>
    <name evidence="10" type="ORF">PG993_012776</name>
</gene>
<keyword evidence="11" id="KW-1185">Reference proteome</keyword>
<sequence>MDASPTKRRALATLDVNANSPASPGLNKTSRLNAAKASSQLNTYKKPAAGGSPSPPSKRALVIAEEGDENSHPLQHAGAPPAKRACISAATSTAPSTAPSSPSPRRAAPAVTATSTIKTVADSPSAATTTPRKQQEEKAATATPEQERQSSHSPEEASPVFDNSQLDNSQLTTVTEPDHPSPSPQQQQQPQSQEETGPVVAAARASSQHASPSQSQPPLTRPRALSSLTREQARQKAEILRLRLGLARYKVRTGQTDVPLERLQRRPVPGSAPTTAQSSPAQPQPQQRQQQSAPSSFSSPISTTKQYQSQSQSQQQPPVPAAQRRLSREDSSGNERTTPRKALPSGRSTLQTPIQQQKQKAHSNNGDYTPSASQESSTPQQSRPRYGAAATASTPDREALQRLAASAALDASRRIEEAAEGGRRSSSG</sequence>
<evidence type="ECO:0000313" key="10">
    <source>
        <dbReference type="EMBL" id="KAK8022009.1"/>
    </source>
</evidence>
<evidence type="ECO:0000256" key="7">
    <source>
        <dbReference type="ARBA" id="ARBA00023163"/>
    </source>
</evidence>
<comment type="subcellular location">
    <subcellularLocation>
        <location evidence="2">Cytoplasm</location>
    </subcellularLocation>
    <subcellularLocation>
        <location evidence="1">Nucleus</location>
    </subcellularLocation>
</comment>
<feature type="compositionally biased region" description="Polar residues" evidence="9">
    <location>
        <begin position="161"/>
        <end position="175"/>
    </location>
</feature>
<feature type="compositionally biased region" description="Basic and acidic residues" evidence="9">
    <location>
        <begin position="411"/>
        <end position="428"/>
    </location>
</feature>
<evidence type="ECO:0000256" key="9">
    <source>
        <dbReference type="SAM" id="MobiDB-lite"/>
    </source>
</evidence>
<protein>
    <recommendedName>
        <fullName evidence="12">Cyclin-dependent kinase</fullName>
    </recommendedName>
</protein>
<evidence type="ECO:0000256" key="6">
    <source>
        <dbReference type="ARBA" id="ARBA00023015"/>
    </source>
</evidence>
<feature type="compositionally biased region" description="Low complexity" evidence="9">
    <location>
        <begin position="184"/>
        <end position="193"/>
    </location>
</feature>
<evidence type="ECO:0000256" key="4">
    <source>
        <dbReference type="ARBA" id="ARBA00022490"/>
    </source>
</evidence>
<organism evidence="10 11">
    <name type="scientific">Apiospora rasikravindrae</name>
    <dbReference type="NCBI Taxonomy" id="990691"/>
    <lineage>
        <taxon>Eukaryota</taxon>
        <taxon>Fungi</taxon>
        <taxon>Dikarya</taxon>
        <taxon>Ascomycota</taxon>
        <taxon>Pezizomycotina</taxon>
        <taxon>Sordariomycetes</taxon>
        <taxon>Xylariomycetidae</taxon>
        <taxon>Amphisphaeriales</taxon>
        <taxon>Apiosporaceae</taxon>
        <taxon>Apiospora</taxon>
    </lineage>
</organism>
<evidence type="ECO:0000313" key="11">
    <source>
        <dbReference type="Proteomes" id="UP001444661"/>
    </source>
</evidence>
<feature type="compositionally biased region" description="Polar residues" evidence="9">
    <location>
        <begin position="346"/>
        <end position="383"/>
    </location>
</feature>
<dbReference type="InterPro" id="IPR013734">
    <property type="entry name" value="TF_Nrm1/Whi5"/>
</dbReference>
<feature type="compositionally biased region" description="Basic and acidic residues" evidence="9">
    <location>
        <begin position="231"/>
        <end position="241"/>
    </location>
</feature>
<keyword evidence="4" id="KW-0963">Cytoplasm</keyword>
<accession>A0ABR1RXT3</accession>
<evidence type="ECO:0000256" key="1">
    <source>
        <dbReference type="ARBA" id="ARBA00004123"/>
    </source>
</evidence>
<comment type="caution">
    <text evidence="10">The sequence shown here is derived from an EMBL/GenBank/DDBJ whole genome shotgun (WGS) entry which is preliminary data.</text>
</comment>
<proteinExistence type="inferred from homology"/>
<keyword evidence="5" id="KW-0678">Repressor</keyword>
<dbReference type="Proteomes" id="UP001444661">
    <property type="component" value="Unassembled WGS sequence"/>
</dbReference>
<evidence type="ECO:0000256" key="8">
    <source>
        <dbReference type="ARBA" id="ARBA00023242"/>
    </source>
</evidence>
<evidence type="ECO:0000256" key="5">
    <source>
        <dbReference type="ARBA" id="ARBA00022491"/>
    </source>
</evidence>
<reference evidence="10 11" key="1">
    <citation type="submission" date="2023-01" db="EMBL/GenBank/DDBJ databases">
        <title>Analysis of 21 Apiospora genomes using comparative genomics revels a genus with tremendous synthesis potential of carbohydrate active enzymes and secondary metabolites.</title>
        <authorList>
            <person name="Sorensen T."/>
        </authorList>
    </citation>
    <scope>NUCLEOTIDE SEQUENCE [LARGE SCALE GENOMIC DNA]</scope>
    <source>
        <strain evidence="10 11">CBS 33761</strain>
    </source>
</reference>
<feature type="compositionally biased region" description="Low complexity" evidence="9">
    <location>
        <begin position="271"/>
        <end position="316"/>
    </location>
</feature>
<evidence type="ECO:0000256" key="3">
    <source>
        <dbReference type="ARBA" id="ARBA00006922"/>
    </source>
</evidence>
<keyword evidence="6" id="KW-0805">Transcription regulation</keyword>
<feature type="compositionally biased region" description="Polar residues" evidence="9">
    <location>
        <begin position="16"/>
        <end position="43"/>
    </location>
</feature>
<feature type="compositionally biased region" description="Low complexity" evidence="9">
    <location>
        <begin position="401"/>
        <end position="410"/>
    </location>
</feature>